<dbReference type="Pfam" id="PF01575">
    <property type="entry name" value="MaoC_dehydratas"/>
    <property type="match status" value="1"/>
</dbReference>
<dbReference type="InterPro" id="IPR039375">
    <property type="entry name" value="NodN-like"/>
</dbReference>
<feature type="domain" description="MaoC-like" evidence="1">
    <location>
        <begin position="22"/>
        <end position="121"/>
    </location>
</feature>
<reference evidence="2 3" key="1">
    <citation type="submission" date="2014-10" db="EMBL/GenBank/DDBJ databases">
        <title>Genome sequence of Novosphingobium malaysiense MUSC 273(T).</title>
        <authorList>
            <person name="Lee L.-H."/>
        </authorList>
    </citation>
    <scope>NUCLEOTIDE SEQUENCE [LARGE SCALE GENOMIC DNA]</scope>
    <source>
        <strain evidence="2 3">MUSC 273</strain>
    </source>
</reference>
<gene>
    <name evidence="2" type="ORF">LK12_13655</name>
</gene>
<sequence>MRVSEQGPGTVKDWISRVVGHPAVSAWVAVDQDMISGFADVTHDWNFLHVDEEAASAAGMERTIAHGFLTLSLMSPMRMNAGLLPCPGLKMAMNYGLDGVRFLSPVYAGDRIRGHFTTEEIVETQPGRYREKLQASVEIEGQEKPALVATWLALYVT</sequence>
<evidence type="ECO:0000313" key="3">
    <source>
        <dbReference type="Proteomes" id="UP000031057"/>
    </source>
</evidence>
<keyword evidence="3" id="KW-1185">Reference proteome</keyword>
<proteinExistence type="predicted"/>
<dbReference type="PANTHER" id="PTHR42993:SF1">
    <property type="entry name" value="MAOC-LIKE DEHYDRATASE DOMAIN-CONTAINING PROTEIN"/>
    <property type="match status" value="1"/>
</dbReference>
<dbReference type="SUPFAM" id="SSF54637">
    <property type="entry name" value="Thioesterase/thiol ester dehydrase-isomerase"/>
    <property type="match status" value="1"/>
</dbReference>
<organism evidence="2 3">
    <name type="scientific">Novosphingobium malaysiense</name>
    <dbReference type="NCBI Taxonomy" id="1348853"/>
    <lineage>
        <taxon>Bacteria</taxon>
        <taxon>Pseudomonadati</taxon>
        <taxon>Pseudomonadota</taxon>
        <taxon>Alphaproteobacteria</taxon>
        <taxon>Sphingomonadales</taxon>
        <taxon>Sphingomonadaceae</taxon>
        <taxon>Novosphingobium</taxon>
    </lineage>
</organism>
<dbReference type="AlphaFoldDB" id="A0A0B1ZRB6"/>
<dbReference type="CDD" id="cd03450">
    <property type="entry name" value="NodN"/>
    <property type="match status" value="1"/>
</dbReference>
<evidence type="ECO:0000259" key="1">
    <source>
        <dbReference type="Pfam" id="PF01575"/>
    </source>
</evidence>
<accession>A0A0B1ZRB6</accession>
<evidence type="ECO:0000313" key="2">
    <source>
        <dbReference type="EMBL" id="KHK91793.1"/>
    </source>
</evidence>
<name>A0A0B1ZRB6_9SPHN</name>
<dbReference type="STRING" id="1348853.LK12_13655"/>
<dbReference type="InterPro" id="IPR029069">
    <property type="entry name" value="HotDog_dom_sf"/>
</dbReference>
<dbReference type="Proteomes" id="UP000031057">
    <property type="component" value="Unassembled WGS sequence"/>
</dbReference>
<comment type="caution">
    <text evidence="2">The sequence shown here is derived from an EMBL/GenBank/DDBJ whole genome shotgun (WGS) entry which is preliminary data.</text>
</comment>
<dbReference type="EMBL" id="JTDI01000003">
    <property type="protein sequence ID" value="KHK91793.1"/>
    <property type="molecule type" value="Genomic_DNA"/>
</dbReference>
<protein>
    <submittedName>
        <fullName evidence="2">Nodulation protein NodN</fullName>
    </submittedName>
</protein>
<dbReference type="InterPro" id="IPR002539">
    <property type="entry name" value="MaoC-like_dom"/>
</dbReference>
<dbReference type="PANTHER" id="PTHR42993">
    <property type="entry name" value="MAOC-LIKE DEHYDRATASE DOMAIN-CONTAINING PROTEIN"/>
    <property type="match status" value="1"/>
</dbReference>
<dbReference type="Gene3D" id="3.10.129.10">
    <property type="entry name" value="Hotdog Thioesterase"/>
    <property type="match status" value="1"/>
</dbReference>